<evidence type="ECO:0000256" key="2">
    <source>
        <dbReference type="ARBA" id="ARBA00022692"/>
    </source>
</evidence>
<keyword evidence="7" id="KW-1185">Reference proteome</keyword>
<evidence type="ECO:0000256" key="1">
    <source>
        <dbReference type="ARBA" id="ARBA00004141"/>
    </source>
</evidence>
<sequence length="352" mass="41193">MTVNYSLDAATASAWAVIAVIFLWRGSLMKLVWREMLGWTILMAVLYAAFVWGLKGTEYENYYKTMFDLTKEVPMDGTLMFLMSYMTYNSLTRWSETFKCMAWPENVALIYRQYANKRAMKPGEARLMNQTIARYLAIFYILLFRDVCSDVREMFPTFDDMVQPGIMTADEANLLQSSRLDRNSPHYWIPIDWIVTLVKSKYQPTYVYNRKGQRVRNKKESIMTELEYLKFIGELNKFRGRLGDVLSYDWVPLPLALFQTLTVFVYSTLVVNCFQMQTRIITSGKSSVSEMFVECLSTLPFNMLHLAFLRISQVVINPFGSDDDDFETQYLIDRHIKVLNEILCPEETKKQK</sequence>
<evidence type="ECO:0000256" key="3">
    <source>
        <dbReference type="ARBA" id="ARBA00022989"/>
    </source>
</evidence>
<accession>A0A1I7TQ49</accession>
<reference evidence="8" key="1">
    <citation type="submission" date="2016-11" db="UniProtKB">
        <authorList>
            <consortium name="WormBaseParasite"/>
        </authorList>
    </citation>
    <scope>IDENTIFICATION</scope>
</reference>
<evidence type="ECO:0000256" key="4">
    <source>
        <dbReference type="ARBA" id="ARBA00023136"/>
    </source>
</evidence>
<keyword evidence="6" id="KW-0869">Chloride channel</keyword>
<dbReference type="GO" id="GO:0005254">
    <property type="term" value="F:chloride channel activity"/>
    <property type="evidence" value="ECO:0007669"/>
    <property type="project" value="UniProtKB-KW"/>
</dbReference>
<protein>
    <recommendedName>
        <fullName evidence="6">Bestrophin homolog</fullName>
    </recommendedName>
</protein>
<keyword evidence="2 6" id="KW-0812">Transmembrane</keyword>
<dbReference type="InterPro" id="IPR021134">
    <property type="entry name" value="Bestrophin-like"/>
</dbReference>
<organism evidence="7 8">
    <name type="scientific">Caenorhabditis tropicalis</name>
    <dbReference type="NCBI Taxonomy" id="1561998"/>
    <lineage>
        <taxon>Eukaryota</taxon>
        <taxon>Metazoa</taxon>
        <taxon>Ecdysozoa</taxon>
        <taxon>Nematoda</taxon>
        <taxon>Chromadorea</taxon>
        <taxon>Rhabditida</taxon>
        <taxon>Rhabditina</taxon>
        <taxon>Rhabditomorpha</taxon>
        <taxon>Rhabditoidea</taxon>
        <taxon>Rhabditidae</taxon>
        <taxon>Peloderinae</taxon>
        <taxon>Caenorhabditis</taxon>
    </lineage>
</organism>
<keyword evidence="6" id="KW-1003">Cell membrane</keyword>
<dbReference type="InterPro" id="IPR000615">
    <property type="entry name" value="Bestrophin"/>
</dbReference>
<dbReference type="eggNOG" id="KOG3547">
    <property type="taxonomic scope" value="Eukaryota"/>
</dbReference>
<feature type="transmembrane region" description="Helical" evidence="6">
    <location>
        <begin position="6"/>
        <end position="24"/>
    </location>
</feature>
<keyword evidence="6" id="KW-0407">Ion channel</keyword>
<evidence type="ECO:0000256" key="6">
    <source>
        <dbReference type="RuleBase" id="RU363126"/>
    </source>
</evidence>
<dbReference type="PANTHER" id="PTHR10736:SF0">
    <property type="entry name" value="BESTROPHIN HOMOLOG"/>
    <property type="match status" value="1"/>
</dbReference>
<dbReference type="GO" id="GO:0034707">
    <property type="term" value="C:chloride channel complex"/>
    <property type="evidence" value="ECO:0007669"/>
    <property type="project" value="UniProtKB-KW"/>
</dbReference>
<keyword evidence="6" id="KW-0406">Ion transport</keyword>
<keyword evidence="4 6" id="KW-0472">Membrane</keyword>
<keyword evidence="6" id="KW-0813">Transport</keyword>
<feature type="transmembrane region" description="Helical" evidence="6">
    <location>
        <begin position="36"/>
        <end position="53"/>
    </location>
</feature>
<keyword evidence="6" id="KW-0868">Chloride</keyword>
<comment type="similarity">
    <text evidence="5 6">Belongs to the anion channel-forming bestrophin (TC 1.A.46) family. Calcium-sensitive chloride channel subfamily.</text>
</comment>
<name>A0A1I7TQ49_9PELO</name>
<evidence type="ECO:0000256" key="5">
    <source>
        <dbReference type="ARBA" id="ARBA00034769"/>
    </source>
</evidence>
<dbReference type="Proteomes" id="UP000095282">
    <property type="component" value="Unplaced"/>
</dbReference>
<keyword evidence="3 6" id="KW-1133">Transmembrane helix</keyword>
<evidence type="ECO:0000313" key="8">
    <source>
        <dbReference type="WBParaSite" id="Csp11.Scaffold629.g10664.t1"/>
    </source>
</evidence>
<dbReference type="STRING" id="1561998.A0A1I7TQ49"/>
<comment type="subcellular location">
    <subcellularLocation>
        <location evidence="6">Cell membrane</location>
        <topology evidence="6">Multi-pass membrane protein</topology>
    </subcellularLocation>
    <subcellularLocation>
        <location evidence="1">Membrane</location>
        <topology evidence="1">Multi-pass membrane protein</topology>
    </subcellularLocation>
</comment>
<dbReference type="AlphaFoldDB" id="A0A1I7TQ49"/>
<comment type="function">
    <text evidence="6">Forms chloride channels.</text>
</comment>
<feature type="transmembrane region" description="Helical" evidence="6">
    <location>
        <begin position="127"/>
        <end position="144"/>
    </location>
</feature>
<dbReference type="GO" id="GO:0005886">
    <property type="term" value="C:plasma membrane"/>
    <property type="evidence" value="ECO:0007669"/>
    <property type="project" value="UniProtKB-SubCell"/>
</dbReference>
<dbReference type="PANTHER" id="PTHR10736">
    <property type="entry name" value="BESTROPHIN"/>
    <property type="match status" value="1"/>
</dbReference>
<evidence type="ECO:0000313" key="7">
    <source>
        <dbReference type="Proteomes" id="UP000095282"/>
    </source>
</evidence>
<proteinExistence type="inferred from homology"/>
<feature type="transmembrane region" description="Helical" evidence="6">
    <location>
        <begin position="255"/>
        <end position="274"/>
    </location>
</feature>
<dbReference type="Pfam" id="PF01062">
    <property type="entry name" value="Bestrophin"/>
    <property type="match status" value="1"/>
</dbReference>
<dbReference type="WBParaSite" id="Csp11.Scaffold629.g10664.t1">
    <property type="protein sequence ID" value="Csp11.Scaffold629.g10664.t1"/>
    <property type="gene ID" value="Csp11.Scaffold629.g10664"/>
</dbReference>
<feature type="transmembrane region" description="Helical" evidence="6">
    <location>
        <begin position="73"/>
        <end position="91"/>
    </location>
</feature>